<name>A0A9P8RIA8_9PEZI</name>
<dbReference type="RefSeq" id="XP_045953067.1">
    <property type="nucleotide sequence ID" value="XM_046106028.1"/>
</dbReference>
<dbReference type="GeneID" id="70134919"/>
<gene>
    <name evidence="1" type="ORF">BKA67DRAFT_649851</name>
</gene>
<proteinExistence type="predicted"/>
<evidence type="ECO:0000313" key="2">
    <source>
        <dbReference type="Proteomes" id="UP000758603"/>
    </source>
</evidence>
<dbReference type="Proteomes" id="UP000758603">
    <property type="component" value="Unassembled WGS sequence"/>
</dbReference>
<keyword evidence="2" id="KW-1185">Reference proteome</keyword>
<reference evidence="1" key="1">
    <citation type="journal article" date="2021" name="Nat. Commun.">
        <title>Genetic determinants of endophytism in the Arabidopsis root mycobiome.</title>
        <authorList>
            <person name="Mesny F."/>
            <person name="Miyauchi S."/>
            <person name="Thiergart T."/>
            <person name="Pickel B."/>
            <person name="Atanasova L."/>
            <person name="Karlsson M."/>
            <person name="Huettel B."/>
            <person name="Barry K.W."/>
            <person name="Haridas S."/>
            <person name="Chen C."/>
            <person name="Bauer D."/>
            <person name="Andreopoulos W."/>
            <person name="Pangilinan J."/>
            <person name="LaButti K."/>
            <person name="Riley R."/>
            <person name="Lipzen A."/>
            <person name="Clum A."/>
            <person name="Drula E."/>
            <person name="Henrissat B."/>
            <person name="Kohler A."/>
            <person name="Grigoriev I.V."/>
            <person name="Martin F.M."/>
            <person name="Hacquard S."/>
        </authorList>
    </citation>
    <scope>NUCLEOTIDE SEQUENCE</scope>
    <source>
        <strain evidence="1">MPI-SDFR-AT-0073</strain>
    </source>
</reference>
<protein>
    <submittedName>
        <fullName evidence="1">Uncharacterized protein</fullName>
    </submittedName>
</protein>
<sequence>MFKNIVTYTILAAALANGAPLVDPLELDARDILALSERDVDIAAREIAPRVVTNLTGFADFERFNVSGTTITELGYYGGLFFKGLAAVTNAFLPALQPRSPVNIAAYGAATTTLNSNPFITSRFSGSKTQSFGVSSFFFGCADADGTGAVSCRVAVAGYDTFNRLLAYQTLTFNPTGTSSPFALAPAVLKGAFGAGISTLRLATQYDGNVVGTTALDNIRYSIIQDNSTITTPTSPST</sequence>
<evidence type="ECO:0000313" key="1">
    <source>
        <dbReference type="EMBL" id="KAH6646553.1"/>
    </source>
</evidence>
<accession>A0A9P8RIA8</accession>
<comment type="caution">
    <text evidence="1">The sequence shown here is derived from an EMBL/GenBank/DDBJ whole genome shotgun (WGS) entry which is preliminary data.</text>
</comment>
<organism evidence="1 2">
    <name type="scientific">Truncatella angustata</name>
    <dbReference type="NCBI Taxonomy" id="152316"/>
    <lineage>
        <taxon>Eukaryota</taxon>
        <taxon>Fungi</taxon>
        <taxon>Dikarya</taxon>
        <taxon>Ascomycota</taxon>
        <taxon>Pezizomycotina</taxon>
        <taxon>Sordariomycetes</taxon>
        <taxon>Xylariomycetidae</taxon>
        <taxon>Amphisphaeriales</taxon>
        <taxon>Sporocadaceae</taxon>
        <taxon>Truncatella</taxon>
    </lineage>
</organism>
<dbReference type="EMBL" id="JAGPXC010000009">
    <property type="protein sequence ID" value="KAH6646553.1"/>
    <property type="molecule type" value="Genomic_DNA"/>
</dbReference>
<dbReference type="AlphaFoldDB" id="A0A9P8RIA8"/>